<gene>
    <name evidence="7" type="primary">CD82</name>
</gene>
<organism evidence="7">
    <name type="scientific">Osmerus mordax</name>
    <name type="common">Rainbow smelt</name>
    <name type="synonym">Atherina mordax</name>
    <dbReference type="NCBI Taxonomy" id="8014"/>
    <lineage>
        <taxon>Eukaryota</taxon>
        <taxon>Metazoa</taxon>
        <taxon>Chordata</taxon>
        <taxon>Craniata</taxon>
        <taxon>Vertebrata</taxon>
        <taxon>Euteleostomi</taxon>
        <taxon>Actinopterygii</taxon>
        <taxon>Neopterygii</taxon>
        <taxon>Teleostei</taxon>
        <taxon>Stomiati</taxon>
        <taxon>Osmeriformes</taxon>
        <taxon>Osmeridae</taxon>
        <taxon>Osmerus</taxon>
    </lineage>
</organism>
<dbReference type="SUPFAM" id="SSF48652">
    <property type="entry name" value="Tetraspanin"/>
    <property type="match status" value="1"/>
</dbReference>
<evidence type="ECO:0000256" key="5">
    <source>
        <dbReference type="SAM" id="MobiDB-lite"/>
    </source>
</evidence>
<keyword evidence="2 6" id="KW-0812">Transmembrane</keyword>
<name>C1BL31_OSMMO</name>
<protein>
    <submittedName>
        <fullName evidence="7">CD82 antigen</fullName>
    </submittedName>
</protein>
<reference evidence="7" key="1">
    <citation type="submission" date="2009-03" db="EMBL/GenBank/DDBJ databases">
        <title>Osmerus mordax full-length cDNAs.</title>
        <authorList>
            <person name="von Schalburg K."/>
            <person name="Leong J."/>
            <person name="Cooper G."/>
            <person name="Davidson W.S."/>
            <person name="Koop B.F."/>
        </authorList>
    </citation>
    <scope>NUCLEOTIDE SEQUENCE</scope>
    <source>
        <tissue evidence="7">Brain</tissue>
    </source>
</reference>
<proteinExistence type="evidence at transcript level"/>
<evidence type="ECO:0000256" key="3">
    <source>
        <dbReference type="ARBA" id="ARBA00022989"/>
    </source>
</evidence>
<dbReference type="InterPro" id="IPR018499">
    <property type="entry name" value="Tetraspanin/Peripherin"/>
</dbReference>
<evidence type="ECO:0000256" key="2">
    <source>
        <dbReference type="ARBA" id="ARBA00022692"/>
    </source>
</evidence>
<comment type="subcellular location">
    <subcellularLocation>
        <location evidence="1">Membrane</location>
        <topology evidence="1">Multi-pass membrane protein</topology>
    </subcellularLocation>
</comment>
<dbReference type="PROSITE" id="PS51257">
    <property type="entry name" value="PROKAR_LIPOPROTEIN"/>
    <property type="match status" value="1"/>
</dbReference>
<evidence type="ECO:0000256" key="6">
    <source>
        <dbReference type="SAM" id="Phobius"/>
    </source>
</evidence>
<dbReference type="Pfam" id="PF00335">
    <property type="entry name" value="Tetraspanin"/>
    <property type="match status" value="1"/>
</dbReference>
<feature type="transmembrane region" description="Helical" evidence="6">
    <location>
        <begin position="82"/>
        <end position="106"/>
    </location>
</feature>
<dbReference type="AlphaFoldDB" id="C1BL31"/>
<sequence>MKVEEKLHLLKFFSAIFNTFFGILGVSIFGCAVWILFDTGSFVAVLKSDVKTFAGCLFVVGLVATCVSVVGCAGAHLENRCLLVLDTIFLICIVLGQVFVTVLLLLNQGKVENILSEKVDAIISEYGNGTSGLEWKLLDNVQHYGQCCGRESHADWMKNFFISSLNISWVNSSMVFPCSCFNSSGCSILASNITLFGTGSHYTEGCQNKILNWLKENIFAILGIDLGLLLIQVLQFVVAVYLFQNVGLKSRLRHACQLVHSEEIPEPSNNSLEPNHGYPEPNHGYPEPNHGYPEPNRGYPEPNRGYPEPNCGYPEPNRGYQEPNLGYPETNLAYPETNLGESNLGYPETNYAYSDQNQAVQNYAHLEPTQTYQNPNQMRF</sequence>
<keyword evidence="4 6" id="KW-0472">Membrane</keyword>
<dbReference type="InterPro" id="IPR008952">
    <property type="entry name" value="Tetraspanin_EC2_sf"/>
</dbReference>
<dbReference type="PRINTS" id="PR00259">
    <property type="entry name" value="TMFOUR"/>
</dbReference>
<feature type="transmembrane region" description="Helical" evidence="6">
    <location>
        <begin position="12"/>
        <end position="37"/>
    </location>
</feature>
<keyword evidence="3 6" id="KW-1133">Transmembrane helix</keyword>
<dbReference type="EMBL" id="BT075310">
    <property type="protein sequence ID" value="ACO09734.1"/>
    <property type="molecule type" value="mRNA"/>
</dbReference>
<dbReference type="Gene3D" id="1.10.1450.10">
    <property type="entry name" value="Tetraspanin"/>
    <property type="match status" value="1"/>
</dbReference>
<evidence type="ECO:0000256" key="1">
    <source>
        <dbReference type="ARBA" id="ARBA00004141"/>
    </source>
</evidence>
<feature type="transmembrane region" description="Helical" evidence="6">
    <location>
        <begin position="218"/>
        <end position="243"/>
    </location>
</feature>
<dbReference type="PANTHER" id="PTHR19282">
    <property type="entry name" value="TETRASPANIN"/>
    <property type="match status" value="1"/>
</dbReference>
<evidence type="ECO:0000313" key="7">
    <source>
        <dbReference type="EMBL" id="ACO09734.1"/>
    </source>
</evidence>
<dbReference type="GO" id="GO:0005886">
    <property type="term" value="C:plasma membrane"/>
    <property type="evidence" value="ECO:0007669"/>
    <property type="project" value="TreeGrafter"/>
</dbReference>
<evidence type="ECO:0000256" key="4">
    <source>
        <dbReference type="ARBA" id="ARBA00023136"/>
    </source>
</evidence>
<feature type="transmembrane region" description="Helical" evidence="6">
    <location>
        <begin position="52"/>
        <end position="75"/>
    </location>
</feature>
<dbReference type="PANTHER" id="PTHR19282:SF527">
    <property type="entry name" value="TETRASPANIN"/>
    <property type="match status" value="1"/>
</dbReference>
<feature type="region of interest" description="Disordered" evidence="5">
    <location>
        <begin position="264"/>
        <end position="300"/>
    </location>
</feature>
<accession>C1BL31</accession>